<dbReference type="AlphaFoldDB" id="A0A803TL37"/>
<feature type="domain" description="Serpin" evidence="4">
    <location>
        <begin position="115"/>
        <end position="452"/>
    </location>
</feature>
<feature type="region of interest" description="Disordered" evidence="2">
    <location>
        <begin position="428"/>
        <end position="456"/>
    </location>
</feature>
<proteinExistence type="inferred from homology"/>
<feature type="compositionally biased region" description="Basic and acidic residues" evidence="2">
    <location>
        <begin position="446"/>
        <end position="456"/>
    </location>
</feature>
<organism evidence="5 6">
    <name type="scientific">Anolis carolinensis</name>
    <name type="common">Green anole</name>
    <name type="synonym">American chameleon</name>
    <dbReference type="NCBI Taxonomy" id="28377"/>
    <lineage>
        <taxon>Eukaryota</taxon>
        <taxon>Metazoa</taxon>
        <taxon>Chordata</taxon>
        <taxon>Craniata</taxon>
        <taxon>Vertebrata</taxon>
        <taxon>Euteleostomi</taxon>
        <taxon>Lepidosauria</taxon>
        <taxon>Squamata</taxon>
        <taxon>Bifurcata</taxon>
        <taxon>Unidentata</taxon>
        <taxon>Episquamata</taxon>
        <taxon>Toxicofera</taxon>
        <taxon>Iguania</taxon>
        <taxon>Dactyloidae</taxon>
        <taxon>Anolis</taxon>
    </lineage>
</organism>
<dbReference type="PANTHER" id="PTHR11461:SF20">
    <property type="entry name" value="ALPHA-2-ANTIPLASMIN"/>
    <property type="match status" value="1"/>
</dbReference>
<reference evidence="5" key="2">
    <citation type="submission" date="2025-08" db="UniProtKB">
        <authorList>
            <consortium name="Ensembl"/>
        </authorList>
    </citation>
    <scope>IDENTIFICATION</scope>
</reference>
<dbReference type="Ensembl" id="ENSACAT00000042994.1">
    <property type="protein sequence ID" value="ENSACAP00000035927.1"/>
    <property type="gene ID" value="ENSACAG00000044422.1"/>
</dbReference>
<dbReference type="InterPro" id="IPR000215">
    <property type="entry name" value="Serpin_fam"/>
</dbReference>
<feature type="signal peptide" evidence="3">
    <location>
        <begin position="1"/>
        <end position="39"/>
    </location>
</feature>
<dbReference type="InterPro" id="IPR042185">
    <property type="entry name" value="Serpin_sf_2"/>
</dbReference>
<dbReference type="InterPro" id="IPR042178">
    <property type="entry name" value="Serpin_sf_1"/>
</dbReference>
<dbReference type="GO" id="GO:0005615">
    <property type="term" value="C:extracellular space"/>
    <property type="evidence" value="ECO:0007669"/>
    <property type="project" value="InterPro"/>
</dbReference>
<dbReference type="Gene3D" id="2.30.39.10">
    <property type="entry name" value="Alpha-1-antitrypsin, domain 1"/>
    <property type="match status" value="1"/>
</dbReference>
<evidence type="ECO:0000256" key="2">
    <source>
        <dbReference type="SAM" id="MobiDB-lite"/>
    </source>
</evidence>
<evidence type="ECO:0000256" key="3">
    <source>
        <dbReference type="SAM" id="SignalP"/>
    </source>
</evidence>
<sequence>MLRAETDPVAVSSKGGGGFVKPLLDVLLSLLLPFQAAFAGASDWEESGQRNILQGLIGENAVILPTPTWPNVLNEAPAGDTGSLDDQGLEEEDCQGEVSPKALSRVAHGLMELGADLLREMERQEPQKNLIFSPFSIGMALAQLALGASNETERLLLEALHAEQVPCFHQALSEISVHLSGSALSLASRIYLQHGFSVKEAFLQDCERLYGARPATLSGDNEADLQAINAWVEEATGGQVPSMMSELPANTVMLLLNAIHFRGSWKTRFDPQLTEPSPFYMEEDVSTSVPMMKAQSYPLSWFTVEELDVQVARFPFEGNTSLVAILPNSFEGNFSQLLSALDSAWLRGPFPKERPTAVQIPKVAFQFQADLKETLGRLGLGPPLLLCAAAGVLRRGPLRVSVARHQAGPGHLGEWPWTPLWPRGLATSRSRSALPPQTGLSSSPSSRDHLRPPAAC</sequence>
<dbReference type="InterPro" id="IPR036186">
    <property type="entry name" value="Serpin_sf"/>
</dbReference>
<evidence type="ECO:0000259" key="4">
    <source>
        <dbReference type="SMART" id="SM00093"/>
    </source>
</evidence>
<dbReference type="PANTHER" id="PTHR11461">
    <property type="entry name" value="SERINE PROTEASE INHIBITOR, SERPIN"/>
    <property type="match status" value="1"/>
</dbReference>
<comment type="similarity">
    <text evidence="1">Belongs to the serpin family.</text>
</comment>
<protein>
    <submittedName>
        <fullName evidence="5">Serpin family F member 2</fullName>
    </submittedName>
</protein>
<dbReference type="SMART" id="SM00093">
    <property type="entry name" value="SERPIN"/>
    <property type="match status" value="1"/>
</dbReference>
<dbReference type="Gene3D" id="3.30.497.10">
    <property type="entry name" value="Antithrombin, subunit I, domain 2"/>
    <property type="match status" value="1"/>
</dbReference>
<evidence type="ECO:0000256" key="1">
    <source>
        <dbReference type="RuleBase" id="RU000411"/>
    </source>
</evidence>
<dbReference type="GeneTree" id="ENSGT00940000158386"/>
<dbReference type="SUPFAM" id="SSF56574">
    <property type="entry name" value="Serpins"/>
    <property type="match status" value="1"/>
</dbReference>
<dbReference type="Proteomes" id="UP000001646">
    <property type="component" value="Unplaced"/>
</dbReference>
<reference evidence="5" key="1">
    <citation type="submission" date="2009-12" db="EMBL/GenBank/DDBJ databases">
        <title>The Genome Sequence of Anolis carolinensis (Green Anole Lizard).</title>
        <authorList>
            <consortium name="The Genome Sequencing Platform"/>
            <person name="Di Palma F."/>
            <person name="Alfoldi J."/>
            <person name="Heiman D."/>
            <person name="Young S."/>
            <person name="Grabherr M."/>
            <person name="Johnson J."/>
            <person name="Lander E.S."/>
            <person name="Lindblad-Toh K."/>
        </authorList>
    </citation>
    <scope>NUCLEOTIDE SEQUENCE [LARGE SCALE GENOMIC DNA]</scope>
    <source>
        <strain evidence="5">JBL SC #1</strain>
    </source>
</reference>
<name>A0A803TL37_ANOCA</name>
<reference evidence="5" key="3">
    <citation type="submission" date="2025-09" db="UniProtKB">
        <authorList>
            <consortium name="Ensembl"/>
        </authorList>
    </citation>
    <scope>IDENTIFICATION</scope>
</reference>
<keyword evidence="6" id="KW-1185">Reference proteome</keyword>
<feature type="region of interest" description="Disordered" evidence="2">
    <location>
        <begin position="72"/>
        <end position="94"/>
    </location>
</feature>
<evidence type="ECO:0000313" key="5">
    <source>
        <dbReference type="Ensembl" id="ENSACAP00000035927.1"/>
    </source>
</evidence>
<dbReference type="Pfam" id="PF00079">
    <property type="entry name" value="Serpin"/>
    <property type="match status" value="1"/>
</dbReference>
<gene>
    <name evidence="5" type="primary">SERPINF2</name>
</gene>
<dbReference type="InterPro" id="IPR023796">
    <property type="entry name" value="Serpin_dom"/>
</dbReference>
<feature type="chain" id="PRO_5032481258" evidence="3">
    <location>
        <begin position="40"/>
        <end position="456"/>
    </location>
</feature>
<accession>A0A803TL37</accession>
<dbReference type="GO" id="GO:0004867">
    <property type="term" value="F:serine-type endopeptidase inhibitor activity"/>
    <property type="evidence" value="ECO:0007669"/>
    <property type="project" value="InterPro"/>
</dbReference>
<keyword evidence="3" id="KW-0732">Signal</keyword>
<evidence type="ECO:0000313" key="6">
    <source>
        <dbReference type="Proteomes" id="UP000001646"/>
    </source>
</evidence>